<dbReference type="STRING" id="703135.A0A2A9N7V8"/>
<dbReference type="SUPFAM" id="SSF52113">
    <property type="entry name" value="BRCT domain"/>
    <property type="match status" value="4"/>
</dbReference>
<feature type="compositionally biased region" description="Low complexity" evidence="1">
    <location>
        <begin position="247"/>
        <end position="262"/>
    </location>
</feature>
<protein>
    <recommendedName>
        <fullName evidence="2">BRCT domain-containing protein</fullName>
    </recommendedName>
</protein>
<dbReference type="CDD" id="cd17743">
    <property type="entry name" value="BRCT_BRC1_like_rpt5"/>
    <property type="match status" value="1"/>
</dbReference>
<dbReference type="PROSITE" id="PS50172">
    <property type="entry name" value="BRCT"/>
    <property type="match status" value="4"/>
</dbReference>
<dbReference type="InterPro" id="IPR036420">
    <property type="entry name" value="BRCT_dom_sf"/>
</dbReference>
<feature type="domain" description="BRCT" evidence="2">
    <location>
        <begin position="1"/>
        <end position="87"/>
    </location>
</feature>
<organism evidence="3 4">
    <name type="scientific">Amanita thiersii Skay4041</name>
    <dbReference type="NCBI Taxonomy" id="703135"/>
    <lineage>
        <taxon>Eukaryota</taxon>
        <taxon>Fungi</taxon>
        <taxon>Dikarya</taxon>
        <taxon>Basidiomycota</taxon>
        <taxon>Agaricomycotina</taxon>
        <taxon>Agaricomycetes</taxon>
        <taxon>Agaricomycetidae</taxon>
        <taxon>Agaricales</taxon>
        <taxon>Pluteineae</taxon>
        <taxon>Amanitaceae</taxon>
        <taxon>Amanita</taxon>
    </lineage>
</organism>
<proteinExistence type="predicted"/>
<dbReference type="CDD" id="cd18436">
    <property type="entry name" value="BRCT_BRC1_like_rpt2"/>
    <property type="match status" value="1"/>
</dbReference>
<dbReference type="Pfam" id="PF12738">
    <property type="entry name" value="PTCB-BRCT"/>
    <property type="match status" value="2"/>
</dbReference>
<dbReference type="Pfam" id="PF16770">
    <property type="entry name" value="RTT107_BRCT_5"/>
    <property type="match status" value="1"/>
</dbReference>
<evidence type="ECO:0000259" key="2">
    <source>
        <dbReference type="PROSITE" id="PS50172"/>
    </source>
</evidence>
<dbReference type="GO" id="GO:0005634">
    <property type="term" value="C:nucleus"/>
    <property type="evidence" value="ECO:0007669"/>
    <property type="project" value="TreeGrafter"/>
</dbReference>
<reference evidence="3 4" key="1">
    <citation type="submission" date="2014-02" db="EMBL/GenBank/DDBJ databases">
        <title>Transposable element dynamics among asymbiotic and ectomycorrhizal Amanita fungi.</title>
        <authorList>
            <consortium name="DOE Joint Genome Institute"/>
            <person name="Hess J."/>
            <person name="Skrede I."/>
            <person name="Wolfe B."/>
            <person name="LaButti K."/>
            <person name="Ohm R.A."/>
            <person name="Grigoriev I.V."/>
            <person name="Pringle A."/>
        </authorList>
    </citation>
    <scope>NUCLEOTIDE SEQUENCE [LARGE SCALE GENOMIC DNA]</scope>
    <source>
        <strain evidence="3 4">SKay4041</strain>
    </source>
</reference>
<feature type="compositionally biased region" description="Acidic residues" evidence="1">
    <location>
        <begin position="724"/>
        <end position="734"/>
    </location>
</feature>
<dbReference type="SMART" id="SM00292">
    <property type="entry name" value="BRCT"/>
    <property type="match status" value="5"/>
</dbReference>
<feature type="compositionally biased region" description="Acidic residues" evidence="1">
    <location>
        <begin position="815"/>
        <end position="824"/>
    </location>
</feature>
<feature type="region of interest" description="Disordered" evidence="1">
    <location>
        <begin position="233"/>
        <end position="262"/>
    </location>
</feature>
<feature type="domain" description="BRCT" evidence="2">
    <location>
        <begin position="88"/>
        <end position="168"/>
    </location>
</feature>
<dbReference type="EMBL" id="KZ302309">
    <property type="protein sequence ID" value="PFH45698.1"/>
    <property type="molecule type" value="Genomic_DNA"/>
</dbReference>
<sequence length="1294" mass="141788">MPVLFENVVFHLSPSLAPNRQAELKHVLLRHGAEHAFSIQKATHIITDTNKFEGCQDVSEGVAVVTDIWVERSIILGRMQSPAHYSADPAMIFSGVIACATEIPSTDLEVLSAGITALGGQWRTALTRDVTHLFALSKSSPKYATALHFQPQTKVHIVLPHWFDDSVRLGMHALPVDPYAWPDPPLLKSTENVLENMKGGLLSSYQHHRDHQTSKTDAEKRAILKSSLWEPGAPIPDLSATHETPKANKTATTTTTPFPSSPAAAAVHKNIWQQKRILLSPSLELTSSRRLAVEAGITRAGGVIVSYTTNSGDGTRGEELVLVPQCDVLVTRWRSGRAYVRAVREGKTIGSMGWVFYVQARGVVSRPMDQLLHYPVPRKPVEGFAGHEITVTNYTGEAREYLKKLITTMGATFTPSMSGRNTVLIAAYLSGTKTTKAAAWSIPIVNHTWIEDCFVKWRNLTVGLEKYIVFPPGIDFAKLLGERGVGGGFTVAGGYSDAAVQSKHREAGEGEGMGTGVGVGGWVGLESEEELQVLEREDDEFDVEMMDAADADDEGSVGGEVDRDLVIGQAEVVDRPRLRLETEEDGVLIPRLLSSPGTQSAKEAREVEAAVGLVIEGEEETDTAVASSSRAKAGSRKEVHETGSRTRLKKRQKKVEEEKQEEEEEEEEEVEVVVPPPPNVYGKGGKGKATFLRKAGPETSQSPLSQKTKARVKGNGVEGKGNEEDGESSDDVEFPEVPWTKPAQRSKAVIQKETGKGKEKGREQETTTKGRKKSGKEVQTEESTDDSAVMSKTPRKKVEALRKTTQKGQVRAVVEDDEEEEAEEAKEGERGRRSTKTRVKALPRRSNSGTGEADAILSPAKSTRSAKGVIGITPNLTPRRAKRLMDTVEVEVISKKGKGKKKQLDGGTDTQEGGEEQQTRRTGRVENKAPEKKPRVMKDEGDSEGNGNGRESQDDVPSRRKKPPEASRQKLVRDSSPLSPPPSSPETVLPALERSSKRSAAVKATQKLHNEIMPDMNLFQNQMRRGRVSLGRAEEAGSRAGSVAKKRKGVDEEEEVAGADKVKRRRKISFEGATNERRKEDEEISEETSLQPEKTVRVMTTQVMLSEDVIKVLAKLGVQFTTRSTECTHLVAPGIVRTEKFLCALARAPFILSDKWANASAAAKKLLPEKDYLLYDKAGESKFSFRLKEAIERASKSKLFANKMFYITPKVPAGLGLLKNVITACGGQVSTTSPTIRILNSNPDRHFISCPEDVSIWRPISAHHPVYSQELVLTGALKQSIDWENTAFRVPGSF</sequence>
<dbReference type="CDD" id="cd18432">
    <property type="entry name" value="BRCT_PAXIP1_rpt6_like"/>
    <property type="match status" value="1"/>
</dbReference>
<feature type="compositionally biased region" description="Basic and acidic residues" evidence="1">
    <location>
        <begin position="753"/>
        <end position="768"/>
    </location>
</feature>
<name>A0A2A9N7V8_9AGAR</name>
<evidence type="ECO:0000256" key="1">
    <source>
        <dbReference type="SAM" id="MobiDB-lite"/>
    </source>
</evidence>
<keyword evidence="4" id="KW-1185">Reference proteome</keyword>
<dbReference type="InterPro" id="IPR053036">
    <property type="entry name" value="CellCycle_DNARepair_Reg"/>
</dbReference>
<dbReference type="InterPro" id="IPR001357">
    <property type="entry name" value="BRCT_dom"/>
</dbReference>
<accession>A0A2A9N7V8</accession>
<evidence type="ECO:0000313" key="3">
    <source>
        <dbReference type="EMBL" id="PFH45698.1"/>
    </source>
</evidence>
<dbReference type="Pfam" id="PF16589">
    <property type="entry name" value="BRCT_2"/>
    <property type="match status" value="1"/>
</dbReference>
<feature type="domain" description="BRCT" evidence="2">
    <location>
        <begin position="379"/>
        <end position="454"/>
    </location>
</feature>
<feature type="region of interest" description="Disordered" evidence="1">
    <location>
        <begin position="619"/>
        <end position="1009"/>
    </location>
</feature>
<feature type="compositionally biased region" description="Basic and acidic residues" evidence="1">
    <location>
        <begin position="917"/>
        <end position="940"/>
    </location>
</feature>
<feature type="compositionally biased region" description="Polar residues" evidence="1">
    <location>
        <begin position="698"/>
        <end position="707"/>
    </location>
</feature>
<dbReference type="GO" id="GO:0035361">
    <property type="term" value="C:Cul8-RING ubiquitin ligase complex"/>
    <property type="evidence" value="ECO:0007669"/>
    <property type="project" value="TreeGrafter"/>
</dbReference>
<dbReference type="GO" id="GO:0006302">
    <property type="term" value="P:double-strand break repair"/>
    <property type="evidence" value="ECO:0007669"/>
    <property type="project" value="TreeGrafter"/>
</dbReference>
<feature type="compositionally biased region" description="Basic residues" evidence="1">
    <location>
        <begin position="833"/>
        <end position="843"/>
    </location>
</feature>
<dbReference type="PANTHER" id="PTHR47667">
    <property type="entry name" value="REGULATOR OF TY1 TRANSPOSITION PROTEIN 107"/>
    <property type="match status" value="1"/>
</dbReference>
<evidence type="ECO:0000313" key="4">
    <source>
        <dbReference type="Proteomes" id="UP000242287"/>
    </source>
</evidence>
<dbReference type="GO" id="GO:1990683">
    <property type="term" value="P:DNA double-strand break attachment to nuclear envelope"/>
    <property type="evidence" value="ECO:0007669"/>
    <property type="project" value="TreeGrafter"/>
</dbReference>
<dbReference type="Proteomes" id="UP000242287">
    <property type="component" value="Unassembled WGS sequence"/>
</dbReference>
<dbReference type="Gene3D" id="3.40.50.10190">
    <property type="entry name" value="BRCT domain"/>
    <property type="match status" value="5"/>
</dbReference>
<dbReference type="PANTHER" id="PTHR47667:SF1">
    <property type="entry name" value="REGULATOR OF TY1 TRANSPOSITION PROTEIN 107"/>
    <property type="match status" value="1"/>
</dbReference>
<feature type="compositionally biased region" description="Basic and acidic residues" evidence="1">
    <location>
        <begin position="635"/>
        <end position="644"/>
    </location>
</feature>
<feature type="domain" description="BRCT" evidence="2">
    <location>
        <begin position="1107"/>
        <end position="1174"/>
    </location>
</feature>
<feature type="compositionally biased region" description="Acidic residues" evidence="1">
    <location>
        <begin position="658"/>
        <end position="671"/>
    </location>
</feature>
<gene>
    <name evidence="3" type="ORF">AMATHDRAFT_71207</name>
</gene>
<dbReference type="OrthoDB" id="342264at2759"/>
<feature type="compositionally biased region" description="Basic and acidic residues" evidence="1">
    <location>
        <begin position="951"/>
        <end position="973"/>
    </location>
</feature>
<feature type="region of interest" description="Disordered" evidence="1">
    <location>
        <begin position="1031"/>
        <end position="1061"/>
    </location>
</feature>